<dbReference type="EMBL" id="CP063189">
    <property type="protein sequence ID" value="WCZ32534.1"/>
    <property type="molecule type" value="Genomic_DNA"/>
</dbReference>
<keyword evidence="1" id="KW-1133">Transmembrane helix</keyword>
<evidence type="ECO:0000256" key="1">
    <source>
        <dbReference type="SAM" id="Phobius"/>
    </source>
</evidence>
<gene>
    <name evidence="2" type="ORF">CMASS_05465</name>
</gene>
<protein>
    <submittedName>
        <fullName evidence="2">Uncharacterized protein</fullName>
    </submittedName>
</protein>
<organism evidence="2 3">
    <name type="scientific">Corynebacterium massiliense DSM 45435</name>
    <dbReference type="NCBI Taxonomy" id="1121364"/>
    <lineage>
        <taxon>Bacteria</taxon>
        <taxon>Bacillati</taxon>
        <taxon>Actinomycetota</taxon>
        <taxon>Actinomycetes</taxon>
        <taxon>Mycobacteriales</taxon>
        <taxon>Corynebacteriaceae</taxon>
        <taxon>Corynebacterium</taxon>
    </lineage>
</organism>
<sequence>MFDQTYFDAVDLADLSEQLRDDAVAFTNPDLARDPSVQEQIHDSLRPGDGIAVVDVADQPYGWARDVATKLQEATGLDTVIVQQPGSVSAVSDNWSRAEIEAAQAQTTPGQSQVDMLHTFYDALPAGDPAWGLIVPLVLAVCALAFWGAYRAANRR</sequence>
<accession>A0ABY7U994</accession>
<dbReference type="Proteomes" id="UP001220064">
    <property type="component" value="Chromosome"/>
</dbReference>
<evidence type="ECO:0000313" key="2">
    <source>
        <dbReference type="EMBL" id="WCZ32534.1"/>
    </source>
</evidence>
<feature type="transmembrane region" description="Helical" evidence="1">
    <location>
        <begin position="130"/>
        <end position="150"/>
    </location>
</feature>
<keyword evidence="1" id="KW-0812">Transmembrane</keyword>
<name>A0ABY7U994_9CORY</name>
<dbReference type="RefSeq" id="WP_033399388.1">
    <property type="nucleotide sequence ID" value="NZ_ATVG01000001.1"/>
</dbReference>
<keyword evidence="3" id="KW-1185">Reference proteome</keyword>
<dbReference type="Pfam" id="PF20381">
    <property type="entry name" value="Rv1476"/>
    <property type="match status" value="1"/>
</dbReference>
<dbReference type="InterPro" id="IPR046498">
    <property type="entry name" value="Rv1476-like"/>
</dbReference>
<reference evidence="2 3" key="1">
    <citation type="submission" date="2020-10" db="EMBL/GenBank/DDBJ databases">
        <title>Complete genome sequence of Corynebacterium massiliense DSM 45435, type strain of Corynebacterium massiliense.</title>
        <authorList>
            <person name="Busche T."/>
            <person name="Kalinowski J."/>
            <person name="Ruckert C."/>
        </authorList>
    </citation>
    <scope>NUCLEOTIDE SEQUENCE [LARGE SCALE GENOMIC DNA]</scope>
    <source>
        <strain evidence="2 3">DSM 45435</strain>
    </source>
</reference>
<keyword evidence="1" id="KW-0472">Membrane</keyword>
<proteinExistence type="predicted"/>
<evidence type="ECO:0000313" key="3">
    <source>
        <dbReference type="Proteomes" id="UP001220064"/>
    </source>
</evidence>